<dbReference type="SUPFAM" id="SSF53300">
    <property type="entry name" value="vWA-like"/>
    <property type="match status" value="1"/>
</dbReference>
<reference evidence="9 10" key="1">
    <citation type="submission" date="2023-07" db="EMBL/GenBank/DDBJ databases">
        <title>Comparative genomics of wheat-associated soil bacteria to identify genetic determinants of phenazine resistance.</title>
        <authorList>
            <person name="Mouncey N."/>
        </authorList>
    </citation>
    <scope>NUCLEOTIDE SEQUENCE [LARGE SCALE GENOMIC DNA]</scope>
    <source>
        <strain evidence="9 10">W4I19-2</strain>
    </source>
</reference>
<dbReference type="Gene3D" id="3.40.50.410">
    <property type="entry name" value="von Willebrand factor, type A domain"/>
    <property type="match status" value="1"/>
</dbReference>
<evidence type="ECO:0000313" key="9">
    <source>
        <dbReference type="EMBL" id="MDQ0682233.1"/>
    </source>
</evidence>
<evidence type="ECO:0000256" key="5">
    <source>
        <dbReference type="ARBA" id="ARBA00022884"/>
    </source>
</evidence>
<name>A0ABU0PV29_STRAH</name>
<dbReference type="PANTHER" id="PTHR14202">
    <property type="entry name" value="60 KDA RIBONUCLEOPROTEIN SSA/RO"/>
    <property type="match status" value="1"/>
</dbReference>
<dbReference type="InterPro" id="IPR040322">
    <property type="entry name" value="TROVE2"/>
</dbReference>
<keyword evidence="5" id="KW-0694">RNA-binding</keyword>
<dbReference type="Pfam" id="PF05731">
    <property type="entry name" value="TROVE"/>
    <property type="match status" value="1"/>
</dbReference>
<accession>A0ABU0PV29</accession>
<keyword evidence="4" id="KW-0479">Metal-binding</keyword>
<dbReference type="PANTHER" id="PTHR14202:SF0">
    <property type="entry name" value="RNA-BINDING PROTEIN RO60"/>
    <property type="match status" value="1"/>
</dbReference>
<evidence type="ECO:0000256" key="2">
    <source>
        <dbReference type="ARBA" id="ARBA00007814"/>
    </source>
</evidence>
<comment type="caution">
    <text evidence="9">The sequence shown here is derived from an EMBL/GenBank/DDBJ whole genome shotgun (WGS) entry which is preliminary data.</text>
</comment>
<comment type="subcellular location">
    <subcellularLocation>
        <location evidence="1">Cytoplasm</location>
    </subcellularLocation>
</comment>
<dbReference type="PROSITE" id="PS50988">
    <property type="entry name" value="TROVE"/>
    <property type="match status" value="1"/>
</dbReference>
<comment type="similarity">
    <text evidence="2">Belongs to the Ro 60 kDa family.</text>
</comment>
<dbReference type="SUPFAM" id="SSF140864">
    <property type="entry name" value="TROVE domain-like"/>
    <property type="match status" value="1"/>
</dbReference>
<dbReference type="InterPro" id="IPR008858">
    <property type="entry name" value="TROVE_dom"/>
</dbReference>
<dbReference type="RefSeq" id="WP_307040705.1">
    <property type="nucleotide sequence ID" value="NZ_JAUSYA010000001.1"/>
</dbReference>
<keyword evidence="3" id="KW-0963">Cytoplasm</keyword>
<evidence type="ECO:0000256" key="1">
    <source>
        <dbReference type="ARBA" id="ARBA00004496"/>
    </source>
</evidence>
<proteinExistence type="inferred from homology"/>
<evidence type="ECO:0000313" key="10">
    <source>
        <dbReference type="Proteomes" id="UP001243364"/>
    </source>
</evidence>
<sequence length="567" mass="62695">MPHFNRQRAKSEARREIQAEIPGLTAGGATSSLSTHGRWLLPPSATTRNLRHPAALRPHHRTHQGGAGYARTPKAELFLLAMSHMVGHHSFYEDAVARDERFEQLVRTLAVSDPEWTLGLLGWLRTEAHMRTASLVGAAEFVRARLDAGAVGHSRQAVAAVLQRADEPGELLAYWTSRYGRRIPQPLKRGIADAVRRLYTGRALLKYDTASRAYRFGDVLELTHPTPDPRRPWQGDLFRHAIDRRHRADRALPPPGQTLLAAHRELMTVPVADRRALVTARNGAERLHAAGMTWESVAGWLQGPLDAAVWEALVPSMGPMALVRNLRNLDQAGVSDEVAAEVASRISDPDEVRRSRQFPFRYLAAHRNTPSHRWEEPLEAALGHSLANVPALTGRTLVLVDRSGSMFDRPSEHTQLNRADTAAVFGTALALRAERADLVEFGTDSRRVALTPGEPVLRVLDRFHDLGGTNTAAALKRNYDRHDRVVLVTDEQTGATQWANPLLTIPFRVPVYTWNLAGYAPAHAPAGPHHHTFGGLSDAAFRLIPLIEAGRDAQWPWESGASEPDPT</sequence>
<evidence type="ECO:0000256" key="6">
    <source>
        <dbReference type="ARBA" id="ARBA00023274"/>
    </source>
</evidence>
<evidence type="ECO:0000256" key="4">
    <source>
        <dbReference type="ARBA" id="ARBA00022723"/>
    </source>
</evidence>
<feature type="region of interest" description="Disordered" evidence="7">
    <location>
        <begin position="20"/>
        <end position="45"/>
    </location>
</feature>
<feature type="domain" description="TROVE" evidence="8">
    <location>
        <begin position="60"/>
        <end position="394"/>
    </location>
</feature>
<keyword evidence="10" id="KW-1185">Reference proteome</keyword>
<dbReference type="Proteomes" id="UP001243364">
    <property type="component" value="Unassembled WGS sequence"/>
</dbReference>
<evidence type="ECO:0000259" key="8">
    <source>
        <dbReference type="PROSITE" id="PS50988"/>
    </source>
</evidence>
<protein>
    <recommendedName>
        <fullName evidence="8">TROVE domain-containing protein</fullName>
    </recommendedName>
</protein>
<dbReference type="InterPro" id="IPR037214">
    <property type="entry name" value="TROVE_dom_sf"/>
</dbReference>
<evidence type="ECO:0000256" key="3">
    <source>
        <dbReference type="ARBA" id="ARBA00022490"/>
    </source>
</evidence>
<organism evidence="9 10">
    <name type="scientific">Streptomyces achromogenes</name>
    <dbReference type="NCBI Taxonomy" id="67255"/>
    <lineage>
        <taxon>Bacteria</taxon>
        <taxon>Bacillati</taxon>
        <taxon>Actinomycetota</taxon>
        <taxon>Actinomycetes</taxon>
        <taxon>Kitasatosporales</taxon>
        <taxon>Streptomycetaceae</taxon>
        <taxon>Streptomyces</taxon>
    </lineage>
</organism>
<gene>
    <name evidence="9" type="ORF">QFZ56_001196</name>
</gene>
<dbReference type="EMBL" id="JAUSYA010000001">
    <property type="protein sequence ID" value="MDQ0682233.1"/>
    <property type="molecule type" value="Genomic_DNA"/>
</dbReference>
<evidence type="ECO:0000256" key="7">
    <source>
        <dbReference type="SAM" id="MobiDB-lite"/>
    </source>
</evidence>
<keyword evidence="6" id="KW-0687">Ribonucleoprotein</keyword>
<dbReference type="InterPro" id="IPR036465">
    <property type="entry name" value="vWFA_dom_sf"/>
</dbReference>